<comment type="miscellaneous">
    <text evidence="9">The reaction produces a racemic mixture of D-glycero-alpha-D-manno-heptose 7-phosphate and D-glycero-beta-D-manno-heptose 7-phosphate.</text>
</comment>
<dbReference type="PANTHER" id="PTHR30390">
    <property type="entry name" value="SEDOHEPTULOSE 7-PHOSPHATE ISOMERASE / DNAA INITIATOR-ASSOCIATING FACTOR FOR REPLICATION INITIATION"/>
    <property type="match status" value="1"/>
</dbReference>
<evidence type="ECO:0000256" key="5">
    <source>
        <dbReference type="ARBA" id="ARBA00022723"/>
    </source>
</evidence>
<dbReference type="Proteomes" id="UP001139031">
    <property type="component" value="Unassembled WGS sequence"/>
</dbReference>
<feature type="binding site" evidence="9">
    <location>
        <position position="491"/>
    </location>
    <ligand>
        <name>Zn(2+)</name>
        <dbReference type="ChEBI" id="CHEBI:29105"/>
    </ligand>
</feature>
<comment type="catalytic activity">
    <reaction evidence="1 9">
        <text>2 D-sedoheptulose 7-phosphate = D-glycero-alpha-D-manno-heptose 7-phosphate + D-glycero-beta-D-manno-heptose 7-phosphate</text>
        <dbReference type="Rhea" id="RHEA:27489"/>
        <dbReference type="ChEBI" id="CHEBI:57483"/>
        <dbReference type="ChEBI" id="CHEBI:60203"/>
        <dbReference type="ChEBI" id="CHEBI:60204"/>
        <dbReference type="EC" id="5.3.1.28"/>
    </reaction>
</comment>
<evidence type="ECO:0000256" key="6">
    <source>
        <dbReference type="ARBA" id="ARBA00022833"/>
    </source>
</evidence>
<dbReference type="HAMAP" id="MF_00067">
    <property type="entry name" value="GmhA"/>
    <property type="match status" value="1"/>
</dbReference>
<keyword evidence="5 9" id="KW-0479">Metal-binding</keyword>
<comment type="subcellular location">
    <subcellularLocation>
        <location evidence="2 9">Cytoplasm</location>
    </subcellularLocation>
</comment>
<dbReference type="CDD" id="cd03800">
    <property type="entry name" value="GT4_sucrose_synthase"/>
    <property type="match status" value="1"/>
</dbReference>
<feature type="domain" description="SIS" evidence="11">
    <location>
        <begin position="467"/>
        <end position="627"/>
    </location>
</feature>
<keyword evidence="6 9" id="KW-0862">Zinc</keyword>
<dbReference type="InterPro" id="IPR001296">
    <property type="entry name" value="Glyco_trans_1"/>
</dbReference>
<comment type="caution">
    <text evidence="12">The sequence shown here is derived from an EMBL/GenBank/DDBJ whole genome shotgun (WGS) entry which is preliminary data.</text>
</comment>
<evidence type="ECO:0000256" key="8">
    <source>
        <dbReference type="ARBA" id="ARBA00023277"/>
    </source>
</evidence>
<feature type="binding site" evidence="9">
    <location>
        <position position="495"/>
    </location>
    <ligand>
        <name>Zn(2+)</name>
        <dbReference type="ChEBI" id="CHEBI:29105"/>
    </ligand>
</feature>
<feature type="region of interest" description="Disordered" evidence="10">
    <location>
        <begin position="634"/>
        <end position="654"/>
    </location>
</feature>
<proteinExistence type="inferred from homology"/>
<evidence type="ECO:0000256" key="7">
    <source>
        <dbReference type="ARBA" id="ARBA00023235"/>
    </source>
</evidence>
<feature type="binding site" evidence="9">
    <location>
        <begin position="482"/>
        <end position="484"/>
    </location>
    <ligand>
        <name>substrate</name>
    </ligand>
</feature>
<feature type="binding site" evidence="9">
    <location>
        <begin position="551"/>
        <end position="553"/>
    </location>
    <ligand>
        <name>substrate</name>
    </ligand>
</feature>
<gene>
    <name evidence="9" type="primary">gmhA</name>
    <name evidence="12" type="ORF">K7C98_15540</name>
</gene>
<feature type="binding site" evidence="9">
    <location>
        <begin position="525"/>
        <end position="526"/>
    </location>
    <ligand>
        <name>substrate</name>
    </ligand>
</feature>
<comment type="pathway">
    <text evidence="9">Carbohydrate biosynthesis; D-glycero-D-manno-heptose 7-phosphate biosynthesis; D-glycero-alpha-D-manno-heptose 7-phosphate and D-glycero-beta-D-manno-heptose 7-phosphate from sedoheptulose 7-phosphate: step 1/1.</text>
</comment>
<dbReference type="InterPro" id="IPR004515">
    <property type="entry name" value="Phosphoheptose_Isoase"/>
</dbReference>
<protein>
    <recommendedName>
        <fullName evidence="9">Phosphoheptose isomerase</fullName>
        <ecNumber evidence="9">5.3.1.28</ecNumber>
    </recommendedName>
    <alternativeName>
        <fullName evidence="9">Sedoheptulose 7-phosphate isomerase</fullName>
    </alternativeName>
</protein>
<accession>A0ABS7TR20</accession>
<dbReference type="Pfam" id="PF13439">
    <property type="entry name" value="Glyco_transf_4"/>
    <property type="match status" value="1"/>
</dbReference>
<comment type="function">
    <text evidence="9">Catalyzes the isomerization of sedoheptulose 7-phosphate in D-glycero-D-manno-heptose 7-phosphate.</text>
</comment>
<dbReference type="EC" id="5.3.1.28" evidence="9"/>
<organism evidence="12 13">
    <name type="scientific">Nannocystis pusilla</name>
    <dbReference type="NCBI Taxonomy" id="889268"/>
    <lineage>
        <taxon>Bacteria</taxon>
        <taxon>Pseudomonadati</taxon>
        <taxon>Myxococcota</taxon>
        <taxon>Polyangia</taxon>
        <taxon>Nannocystales</taxon>
        <taxon>Nannocystaceae</taxon>
        <taxon>Nannocystis</taxon>
    </lineage>
</organism>
<feature type="compositionally biased region" description="Basic and acidic residues" evidence="10">
    <location>
        <begin position="644"/>
        <end position="654"/>
    </location>
</feature>
<keyword evidence="12" id="KW-0808">Transferase</keyword>
<keyword evidence="12" id="KW-0328">Glycosyltransferase</keyword>
<dbReference type="Gene3D" id="3.40.50.10490">
    <property type="entry name" value="Glucose-6-phosphate isomerase like protein, domain 1"/>
    <property type="match status" value="1"/>
</dbReference>
<keyword evidence="8 9" id="KW-0119">Carbohydrate metabolism</keyword>
<dbReference type="Pfam" id="PF13580">
    <property type="entry name" value="SIS_2"/>
    <property type="match status" value="1"/>
</dbReference>
<evidence type="ECO:0000256" key="2">
    <source>
        <dbReference type="ARBA" id="ARBA00004496"/>
    </source>
</evidence>
<feature type="binding site" evidence="9">
    <location>
        <position position="556"/>
    </location>
    <ligand>
        <name>substrate</name>
    </ligand>
</feature>
<evidence type="ECO:0000256" key="1">
    <source>
        <dbReference type="ARBA" id="ARBA00000348"/>
    </source>
</evidence>
<evidence type="ECO:0000259" key="11">
    <source>
        <dbReference type="PROSITE" id="PS51464"/>
    </source>
</evidence>
<dbReference type="PROSITE" id="PS51464">
    <property type="entry name" value="SIS"/>
    <property type="match status" value="1"/>
</dbReference>
<feature type="binding site" evidence="9">
    <location>
        <position position="603"/>
    </location>
    <ligand>
        <name>Zn(2+)</name>
        <dbReference type="ChEBI" id="CHEBI:29105"/>
    </ligand>
</feature>
<comment type="similarity">
    <text evidence="3 9">Belongs to the SIS family. GmhA subfamily.</text>
</comment>
<evidence type="ECO:0000313" key="12">
    <source>
        <dbReference type="EMBL" id="MBZ5710674.1"/>
    </source>
</evidence>
<dbReference type="InterPro" id="IPR050099">
    <property type="entry name" value="SIS_GmhA/DiaA_subfam"/>
</dbReference>
<keyword evidence="13" id="KW-1185">Reference proteome</keyword>
<dbReference type="InterPro" id="IPR035461">
    <property type="entry name" value="GmhA/DiaA"/>
</dbReference>
<keyword evidence="7 9" id="KW-0413">Isomerase</keyword>
<dbReference type="Pfam" id="PF00534">
    <property type="entry name" value="Glycos_transf_1"/>
    <property type="match status" value="1"/>
</dbReference>
<dbReference type="InterPro" id="IPR028098">
    <property type="entry name" value="Glyco_trans_4-like_N"/>
</dbReference>
<dbReference type="EMBL" id="JAIRAU010000019">
    <property type="protein sequence ID" value="MBZ5710674.1"/>
    <property type="molecule type" value="Genomic_DNA"/>
</dbReference>
<sequence length="654" mass="69506">MKPLAVDRSPEPRPAGCPLRIAMISEHASPLAPLGGRDSGGQNVYVAQVARHLGRLGHRVDVFTRRDSPTLPAVIELDERVRVIPVDAGPAAPVRKEELLPLMPAFTRFVARHVRRGGYDLAHANFFMSGLCAAELKRELGLPFAVTFHALGKVRRLHQGAADGFPDARIAIEERIVREADAVIAECPQDEVDLITLYAAEPERLVTIPCGFDPREFAPGDRLAARAALGLAPSDKVVLQLGRLVPRKGIDNVIAALARLPGDLRARLLVVGGESRDPEPALTPEIGRLREVARMEGVADRVEFVGSRGRDELRDYYVAADVFVSTPWYEPFGITPLEAMACGTPVLGANVGGIAHTVAHGETGYLVPPKDPDALADKLALVLAQPRLAARLGQLAVRRVHALFTWEKVAARLAEAFVAVAGRRVETYAAPVAAATVVERGFDGLLAVLARARGSLRDDIVRAADLLAATFARGGKVLVCGNGGSATDAQHFAAELVGRFLAPGRAGLPVVALTADSAVLTAWANDVGYDDVFARQVQALGRPGDALVGISTSGRSANVIAALRAARDGGLATFALLGGSGGAALDLADCAVLVPSRETQRVQEVHTLALHLICELVEERVLARSDAVPVASRRQRALSQGEPHVPDHRFVPRG</sequence>
<evidence type="ECO:0000313" key="13">
    <source>
        <dbReference type="Proteomes" id="UP001139031"/>
    </source>
</evidence>
<comment type="cofactor">
    <cofactor evidence="9">
        <name>Zn(2+)</name>
        <dbReference type="ChEBI" id="CHEBI:29105"/>
    </cofactor>
    <text evidence="9">Binds 1 zinc ion per subunit.</text>
</comment>
<dbReference type="Gene3D" id="3.40.50.2000">
    <property type="entry name" value="Glycogen Phosphorylase B"/>
    <property type="match status" value="2"/>
</dbReference>
<evidence type="ECO:0000256" key="9">
    <source>
        <dbReference type="HAMAP-Rule" id="MF_00067"/>
    </source>
</evidence>
<feature type="binding site" evidence="9">
    <location>
        <position position="603"/>
    </location>
    <ligand>
        <name>substrate</name>
    </ligand>
</feature>
<dbReference type="InterPro" id="IPR046348">
    <property type="entry name" value="SIS_dom_sf"/>
</dbReference>
<name>A0ABS7TR20_9BACT</name>
<dbReference type="GO" id="GO:0016757">
    <property type="term" value="F:glycosyltransferase activity"/>
    <property type="evidence" value="ECO:0007669"/>
    <property type="project" value="UniProtKB-KW"/>
</dbReference>
<dbReference type="InterPro" id="IPR001347">
    <property type="entry name" value="SIS_dom"/>
</dbReference>
<dbReference type="SUPFAM" id="SSF53756">
    <property type="entry name" value="UDP-Glycosyltransferase/glycogen phosphorylase"/>
    <property type="match status" value="1"/>
</dbReference>
<evidence type="ECO:0000256" key="10">
    <source>
        <dbReference type="SAM" id="MobiDB-lite"/>
    </source>
</evidence>
<feature type="binding site" evidence="9">
    <location>
        <position position="611"/>
    </location>
    <ligand>
        <name>Zn(2+)</name>
        <dbReference type="ChEBI" id="CHEBI:29105"/>
    </ligand>
</feature>
<evidence type="ECO:0000256" key="3">
    <source>
        <dbReference type="ARBA" id="ARBA00009894"/>
    </source>
</evidence>
<keyword evidence="4 9" id="KW-0963">Cytoplasm</keyword>
<evidence type="ECO:0000256" key="4">
    <source>
        <dbReference type="ARBA" id="ARBA00022490"/>
    </source>
</evidence>
<reference evidence="12" key="1">
    <citation type="submission" date="2021-08" db="EMBL/GenBank/DDBJ databases">
        <authorList>
            <person name="Stevens D.C."/>
        </authorList>
    </citation>
    <scope>NUCLEOTIDE SEQUENCE</scope>
    <source>
        <strain evidence="12">DSM 53165</strain>
    </source>
</reference>
<feature type="binding site" evidence="9">
    <location>
        <position position="495"/>
    </location>
    <ligand>
        <name>substrate</name>
    </ligand>
</feature>
<dbReference type="SUPFAM" id="SSF53697">
    <property type="entry name" value="SIS domain"/>
    <property type="match status" value="1"/>
</dbReference>
<dbReference type="PANTHER" id="PTHR30390:SF6">
    <property type="entry name" value="DNAA INITIATOR-ASSOCIATING PROTEIN DIAA"/>
    <property type="match status" value="1"/>
</dbReference>
<dbReference type="CDD" id="cd05006">
    <property type="entry name" value="SIS_GmhA"/>
    <property type="match status" value="1"/>
</dbReference>